<protein>
    <submittedName>
        <fullName evidence="1">Uncharacterized protein</fullName>
    </submittedName>
</protein>
<dbReference type="PANTHER" id="PTHR48449">
    <property type="entry name" value="DUF1985 DOMAIN-CONTAINING PROTEIN"/>
    <property type="match status" value="1"/>
</dbReference>
<organism evidence="1 2">
    <name type="scientific">Lactuca sativa</name>
    <name type="common">Garden lettuce</name>
    <dbReference type="NCBI Taxonomy" id="4236"/>
    <lineage>
        <taxon>Eukaryota</taxon>
        <taxon>Viridiplantae</taxon>
        <taxon>Streptophyta</taxon>
        <taxon>Embryophyta</taxon>
        <taxon>Tracheophyta</taxon>
        <taxon>Spermatophyta</taxon>
        <taxon>Magnoliopsida</taxon>
        <taxon>eudicotyledons</taxon>
        <taxon>Gunneridae</taxon>
        <taxon>Pentapetalae</taxon>
        <taxon>asterids</taxon>
        <taxon>campanulids</taxon>
        <taxon>Asterales</taxon>
        <taxon>Asteraceae</taxon>
        <taxon>Cichorioideae</taxon>
        <taxon>Cichorieae</taxon>
        <taxon>Lactucinae</taxon>
        <taxon>Lactuca</taxon>
    </lineage>
</organism>
<dbReference type="Proteomes" id="UP000235145">
    <property type="component" value="Unassembled WGS sequence"/>
</dbReference>
<evidence type="ECO:0000313" key="1">
    <source>
        <dbReference type="EMBL" id="KAJ0193927.1"/>
    </source>
</evidence>
<evidence type="ECO:0000313" key="2">
    <source>
        <dbReference type="Proteomes" id="UP000235145"/>
    </source>
</evidence>
<gene>
    <name evidence="1" type="ORF">LSAT_V11C800406560</name>
</gene>
<name>A0A9R1UTY1_LACSA</name>
<sequence>MSSDSNEEMQFLFNDRTYESVVTTIGSHELGHEIMTHLQNRPFCGAMFNQSCFGDYVNIRQPLSKTSFVSRCEESFRWVSNVTLYYVTILSFRERVFQFVPLPRSVSVADLTHVFNNLLHQLSNKDVVRVSLLYMLEQGCLGKYPGQLVTNERMALVSNLQEFNRLIWDFTYKEMCTVFDKIEEHLNPNVPRIGSRHTYTLEGFVYAFKIWVLETFHNNSIVGSIKLGVISRAAV</sequence>
<proteinExistence type="predicted"/>
<dbReference type="EMBL" id="NBSK02000008">
    <property type="protein sequence ID" value="KAJ0193927.1"/>
    <property type="molecule type" value="Genomic_DNA"/>
</dbReference>
<dbReference type="PANTHER" id="PTHR48449:SF1">
    <property type="entry name" value="DUF1985 DOMAIN-CONTAINING PROTEIN"/>
    <property type="match status" value="1"/>
</dbReference>
<accession>A0A9R1UTY1</accession>
<dbReference type="AlphaFoldDB" id="A0A9R1UTY1"/>
<reference evidence="1 2" key="1">
    <citation type="journal article" date="2017" name="Nat. Commun.">
        <title>Genome assembly with in vitro proximity ligation data and whole-genome triplication in lettuce.</title>
        <authorList>
            <person name="Reyes-Chin-Wo S."/>
            <person name="Wang Z."/>
            <person name="Yang X."/>
            <person name="Kozik A."/>
            <person name="Arikit S."/>
            <person name="Song C."/>
            <person name="Xia L."/>
            <person name="Froenicke L."/>
            <person name="Lavelle D.O."/>
            <person name="Truco M.J."/>
            <person name="Xia R."/>
            <person name="Zhu S."/>
            <person name="Xu C."/>
            <person name="Xu H."/>
            <person name="Xu X."/>
            <person name="Cox K."/>
            <person name="Korf I."/>
            <person name="Meyers B.C."/>
            <person name="Michelmore R.W."/>
        </authorList>
    </citation>
    <scope>NUCLEOTIDE SEQUENCE [LARGE SCALE GENOMIC DNA]</scope>
    <source>
        <strain evidence="2">cv. Salinas</strain>
        <tissue evidence="1">Seedlings</tissue>
    </source>
</reference>
<comment type="caution">
    <text evidence="1">The sequence shown here is derived from an EMBL/GenBank/DDBJ whole genome shotgun (WGS) entry which is preliminary data.</text>
</comment>
<keyword evidence="2" id="KW-1185">Reference proteome</keyword>